<organism evidence="2 3">
    <name type="scientific">Coprinopsis marcescibilis</name>
    <name type="common">Agaric fungus</name>
    <name type="synonym">Psathyrella marcescibilis</name>
    <dbReference type="NCBI Taxonomy" id="230819"/>
    <lineage>
        <taxon>Eukaryota</taxon>
        <taxon>Fungi</taxon>
        <taxon>Dikarya</taxon>
        <taxon>Basidiomycota</taxon>
        <taxon>Agaricomycotina</taxon>
        <taxon>Agaricomycetes</taxon>
        <taxon>Agaricomycetidae</taxon>
        <taxon>Agaricales</taxon>
        <taxon>Agaricineae</taxon>
        <taxon>Psathyrellaceae</taxon>
        <taxon>Coprinopsis</taxon>
    </lineage>
</organism>
<dbReference type="InterPro" id="IPR046528">
    <property type="entry name" value="DUF6593"/>
</dbReference>
<feature type="domain" description="DUF6593" evidence="1">
    <location>
        <begin position="9"/>
        <end position="163"/>
    </location>
</feature>
<dbReference type="Proteomes" id="UP000307440">
    <property type="component" value="Unassembled WGS sequence"/>
</dbReference>
<reference evidence="2 3" key="1">
    <citation type="journal article" date="2019" name="Nat. Ecol. Evol.">
        <title>Megaphylogeny resolves global patterns of mushroom evolution.</title>
        <authorList>
            <person name="Varga T."/>
            <person name="Krizsan K."/>
            <person name="Foldi C."/>
            <person name="Dima B."/>
            <person name="Sanchez-Garcia M."/>
            <person name="Sanchez-Ramirez S."/>
            <person name="Szollosi G.J."/>
            <person name="Szarkandi J.G."/>
            <person name="Papp V."/>
            <person name="Albert L."/>
            <person name="Andreopoulos W."/>
            <person name="Angelini C."/>
            <person name="Antonin V."/>
            <person name="Barry K.W."/>
            <person name="Bougher N.L."/>
            <person name="Buchanan P."/>
            <person name="Buyck B."/>
            <person name="Bense V."/>
            <person name="Catcheside P."/>
            <person name="Chovatia M."/>
            <person name="Cooper J."/>
            <person name="Damon W."/>
            <person name="Desjardin D."/>
            <person name="Finy P."/>
            <person name="Geml J."/>
            <person name="Haridas S."/>
            <person name="Hughes K."/>
            <person name="Justo A."/>
            <person name="Karasinski D."/>
            <person name="Kautmanova I."/>
            <person name="Kiss B."/>
            <person name="Kocsube S."/>
            <person name="Kotiranta H."/>
            <person name="LaButti K.M."/>
            <person name="Lechner B.E."/>
            <person name="Liimatainen K."/>
            <person name="Lipzen A."/>
            <person name="Lukacs Z."/>
            <person name="Mihaltcheva S."/>
            <person name="Morgado L.N."/>
            <person name="Niskanen T."/>
            <person name="Noordeloos M.E."/>
            <person name="Ohm R.A."/>
            <person name="Ortiz-Santana B."/>
            <person name="Ovrebo C."/>
            <person name="Racz N."/>
            <person name="Riley R."/>
            <person name="Savchenko A."/>
            <person name="Shiryaev A."/>
            <person name="Soop K."/>
            <person name="Spirin V."/>
            <person name="Szebenyi C."/>
            <person name="Tomsovsky M."/>
            <person name="Tulloss R.E."/>
            <person name="Uehling J."/>
            <person name="Grigoriev I.V."/>
            <person name="Vagvolgyi C."/>
            <person name="Papp T."/>
            <person name="Martin F.M."/>
            <person name="Miettinen O."/>
            <person name="Hibbett D.S."/>
            <person name="Nagy L.G."/>
        </authorList>
    </citation>
    <scope>NUCLEOTIDE SEQUENCE [LARGE SCALE GENOMIC DNA]</scope>
    <source>
        <strain evidence="2 3">CBS 121175</strain>
    </source>
</reference>
<proteinExistence type="predicted"/>
<evidence type="ECO:0000313" key="3">
    <source>
        <dbReference type="Proteomes" id="UP000307440"/>
    </source>
</evidence>
<evidence type="ECO:0000259" key="1">
    <source>
        <dbReference type="Pfam" id="PF20236"/>
    </source>
</evidence>
<sequence length="166" mass="19508">MRLILSTSKPWHTNYCTEEGQVLYKVDSPWKLVNRTATIDKIVPNSTDSASEDAEPVMQDQFTRIVQIDFRAIEPSSTITFQDITQRVDSFFRKGKINWKAPDEQEYKWVMGRLKCELFLNDDARTPVAKYHLKHHGIIYPPGEHIVDHIIVTFVYLEKLRRDRQD</sequence>
<dbReference type="OrthoDB" id="3360976at2759"/>
<protein>
    <recommendedName>
        <fullName evidence="1">DUF6593 domain-containing protein</fullName>
    </recommendedName>
</protein>
<evidence type="ECO:0000313" key="2">
    <source>
        <dbReference type="EMBL" id="TFK20099.1"/>
    </source>
</evidence>
<dbReference type="Pfam" id="PF20236">
    <property type="entry name" value="DUF6593"/>
    <property type="match status" value="1"/>
</dbReference>
<dbReference type="EMBL" id="ML210312">
    <property type="protein sequence ID" value="TFK20099.1"/>
    <property type="molecule type" value="Genomic_DNA"/>
</dbReference>
<gene>
    <name evidence="2" type="ORF">FA15DRAFT_682689</name>
</gene>
<accession>A0A5C3KIM3</accession>
<keyword evidence="3" id="KW-1185">Reference proteome</keyword>
<dbReference type="AlphaFoldDB" id="A0A5C3KIM3"/>
<name>A0A5C3KIM3_COPMA</name>